<dbReference type="Pfam" id="PF00155">
    <property type="entry name" value="Aminotran_1_2"/>
    <property type="match status" value="1"/>
</dbReference>
<dbReference type="InterPro" id="IPR004839">
    <property type="entry name" value="Aminotransferase_I/II_large"/>
</dbReference>
<dbReference type="CDD" id="cd00609">
    <property type="entry name" value="AAT_like"/>
    <property type="match status" value="1"/>
</dbReference>
<keyword evidence="3" id="KW-1185">Reference proteome</keyword>
<evidence type="ECO:0000313" key="3">
    <source>
        <dbReference type="Proteomes" id="UP001223079"/>
    </source>
</evidence>
<dbReference type="InterPro" id="IPR015422">
    <property type="entry name" value="PyrdxlP-dep_Trfase_small"/>
</dbReference>
<evidence type="ECO:0000313" key="2">
    <source>
        <dbReference type="EMBL" id="MDQ0222636.1"/>
    </source>
</evidence>
<dbReference type="EMBL" id="JAUSTM010000010">
    <property type="protein sequence ID" value="MDQ0222636.1"/>
    <property type="molecule type" value="Genomic_DNA"/>
</dbReference>
<dbReference type="PANTHER" id="PTHR43510">
    <property type="entry name" value="AMINOTRANSFERASE FUNCTION, HYPOTHETICAL (EUROFUNG)"/>
    <property type="match status" value="1"/>
</dbReference>
<dbReference type="Gene3D" id="3.90.1150.10">
    <property type="entry name" value="Aspartate Aminotransferase, domain 1"/>
    <property type="match status" value="1"/>
</dbReference>
<proteinExistence type="predicted"/>
<dbReference type="SUPFAM" id="SSF53383">
    <property type="entry name" value="PLP-dependent transferases"/>
    <property type="match status" value="1"/>
</dbReference>
<feature type="domain" description="Aminotransferase class I/classII large" evidence="1">
    <location>
        <begin position="57"/>
        <end position="364"/>
    </location>
</feature>
<gene>
    <name evidence="2" type="ORF">J2S23_001193</name>
</gene>
<dbReference type="Gene3D" id="3.40.640.10">
    <property type="entry name" value="Type I PLP-dependent aspartate aminotransferase-like (Major domain)"/>
    <property type="match status" value="1"/>
</dbReference>
<accession>A0ABT9YSP9</accession>
<keyword evidence="2" id="KW-0032">Aminotransferase</keyword>
<dbReference type="Proteomes" id="UP001223079">
    <property type="component" value="Unassembled WGS sequence"/>
</dbReference>
<name>A0ABT9YSP9_9STRE</name>
<dbReference type="GO" id="GO:0008483">
    <property type="term" value="F:transaminase activity"/>
    <property type="evidence" value="ECO:0007669"/>
    <property type="project" value="UniProtKB-KW"/>
</dbReference>
<comment type="caution">
    <text evidence="2">The sequence shown here is derived from an EMBL/GenBank/DDBJ whole genome shotgun (WGS) entry which is preliminary data.</text>
</comment>
<dbReference type="RefSeq" id="WP_307121827.1">
    <property type="nucleotide sequence ID" value="NZ_JAUSTM010000010.1"/>
</dbReference>
<keyword evidence="2" id="KW-0808">Transferase</keyword>
<evidence type="ECO:0000259" key="1">
    <source>
        <dbReference type="Pfam" id="PF00155"/>
    </source>
</evidence>
<sequence length="371" mass="41791">MQLPVFGVEEWLNQHEKSAIYDIAGVSIASLTIEEIIALGPLSRENFFDQLVRKKMDYGWIEGSPEFKEVVSQLYKQQSPHNILQTNGATGANFLVLYALLEAGDHVISLYPSYQQLYDIPKSLGCDVEFWVAREENDWLPDLEELKGMIRPNTKMICINNANNPTGAVMDKAFLTELVAVARSVGAYILSDEVYHPLTDEIEYEAICDLYEKGISTDSLSKTYSIPGVRVGWVVASQEMTDILRHYRDYTLICAGVFDDFTATYALKNRAALLERNRQLLSNNLAILKHWVESEPKAALSGPAFVSTSFVRLDVPMPIEEFCCQLLEETGVLVVPGNRFGYEGYIRIGYCCQEDVLKEGLSRLSDFIAKH</sequence>
<dbReference type="NCBIfam" id="NF005593">
    <property type="entry name" value="PRK07324.1"/>
    <property type="match status" value="1"/>
</dbReference>
<organism evidence="2 3">
    <name type="scientific">Streptococcus moroccensis</name>
    <dbReference type="NCBI Taxonomy" id="1451356"/>
    <lineage>
        <taxon>Bacteria</taxon>
        <taxon>Bacillati</taxon>
        <taxon>Bacillota</taxon>
        <taxon>Bacilli</taxon>
        <taxon>Lactobacillales</taxon>
        <taxon>Streptococcaceae</taxon>
        <taxon>Streptococcus</taxon>
    </lineage>
</organism>
<dbReference type="InterPro" id="IPR015421">
    <property type="entry name" value="PyrdxlP-dep_Trfase_major"/>
</dbReference>
<dbReference type="PANTHER" id="PTHR43510:SF1">
    <property type="entry name" value="AMINOTRANSFERASE FUNCTION, HYPOTHETICAL (EUROFUNG)"/>
    <property type="match status" value="1"/>
</dbReference>
<dbReference type="InterPro" id="IPR015424">
    <property type="entry name" value="PyrdxlP-dep_Trfase"/>
</dbReference>
<reference evidence="2 3" key="1">
    <citation type="submission" date="2023-07" db="EMBL/GenBank/DDBJ databases">
        <title>Genomic Encyclopedia of Type Strains, Phase IV (KMG-IV): sequencing the most valuable type-strain genomes for metagenomic binning, comparative biology and taxonomic classification.</title>
        <authorList>
            <person name="Goeker M."/>
        </authorList>
    </citation>
    <scope>NUCLEOTIDE SEQUENCE [LARGE SCALE GENOMIC DNA]</scope>
    <source>
        <strain evidence="2 3">DSM 105143</strain>
    </source>
</reference>
<protein>
    <submittedName>
        <fullName evidence="2">Aspartate/methionine/tyrosine aminotransferase</fullName>
    </submittedName>
</protein>